<feature type="non-terminal residue" evidence="2">
    <location>
        <position position="1"/>
    </location>
</feature>
<protein>
    <submittedName>
        <fullName evidence="2">Uncharacterized protein</fullName>
    </submittedName>
</protein>
<proteinExistence type="predicted"/>
<feature type="region of interest" description="Disordered" evidence="1">
    <location>
        <begin position="1"/>
        <end position="22"/>
    </location>
</feature>
<accession>A0ABN9WN04</accession>
<feature type="compositionally biased region" description="Basic and acidic residues" evidence="1">
    <location>
        <begin position="1"/>
        <end position="10"/>
    </location>
</feature>
<evidence type="ECO:0000256" key="1">
    <source>
        <dbReference type="SAM" id="MobiDB-lite"/>
    </source>
</evidence>
<keyword evidence="3" id="KW-1185">Reference proteome</keyword>
<sequence length="138" mass="15309">ERGLRAREQELSPEVLRGAAEGTRSLAATSSLEGARVIVWRAAAGPSVGRGTGEGKLDPEGFGALSERLRTALRRPRRRRRPFQSRRISEILDFSSPEFILVLASSYPSGNDQGGIHLVRRRYRNRHRCLVCASSDLL</sequence>
<reference evidence="2" key="1">
    <citation type="submission" date="2023-10" db="EMBL/GenBank/DDBJ databases">
        <authorList>
            <person name="Chen Y."/>
            <person name="Shah S."/>
            <person name="Dougan E. K."/>
            <person name="Thang M."/>
            <person name="Chan C."/>
        </authorList>
    </citation>
    <scope>NUCLEOTIDE SEQUENCE [LARGE SCALE GENOMIC DNA]</scope>
</reference>
<evidence type="ECO:0000313" key="2">
    <source>
        <dbReference type="EMBL" id="CAK0886429.1"/>
    </source>
</evidence>
<organism evidence="2 3">
    <name type="scientific">Prorocentrum cordatum</name>
    <dbReference type="NCBI Taxonomy" id="2364126"/>
    <lineage>
        <taxon>Eukaryota</taxon>
        <taxon>Sar</taxon>
        <taxon>Alveolata</taxon>
        <taxon>Dinophyceae</taxon>
        <taxon>Prorocentrales</taxon>
        <taxon>Prorocentraceae</taxon>
        <taxon>Prorocentrum</taxon>
    </lineage>
</organism>
<evidence type="ECO:0000313" key="3">
    <source>
        <dbReference type="Proteomes" id="UP001189429"/>
    </source>
</evidence>
<name>A0ABN9WN04_9DINO</name>
<gene>
    <name evidence="2" type="ORF">PCOR1329_LOCUS67772</name>
</gene>
<dbReference type="Proteomes" id="UP001189429">
    <property type="component" value="Unassembled WGS sequence"/>
</dbReference>
<comment type="caution">
    <text evidence="2">The sequence shown here is derived from an EMBL/GenBank/DDBJ whole genome shotgun (WGS) entry which is preliminary data.</text>
</comment>
<dbReference type="EMBL" id="CAUYUJ010018803">
    <property type="protein sequence ID" value="CAK0886429.1"/>
    <property type="molecule type" value="Genomic_DNA"/>
</dbReference>